<feature type="domain" description="PAC" evidence="5">
    <location>
        <begin position="90"/>
        <end position="144"/>
    </location>
</feature>
<dbReference type="SUPFAM" id="SSF55785">
    <property type="entry name" value="PYP-like sensor domain (PAS domain)"/>
    <property type="match status" value="2"/>
</dbReference>
<dbReference type="SMART" id="SM00091">
    <property type="entry name" value="PAS"/>
    <property type="match status" value="2"/>
</dbReference>
<dbReference type="SUPFAM" id="SSF58104">
    <property type="entry name" value="Methyl-accepting chemotaxis protein (MCP) signaling domain"/>
    <property type="match status" value="1"/>
</dbReference>
<dbReference type="InterPro" id="IPR000700">
    <property type="entry name" value="PAS-assoc_C"/>
</dbReference>
<dbReference type="CDD" id="cd00130">
    <property type="entry name" value="PAS"/>
    <property type="match status" value="2"/>
</dbReference>
<evidence type="ECO:0000259" key="3">
    <source>
        <dbReference type="PROSITE" id="PS50111"/>
    </source>
</evidence>
<dbReference type="PROSITE" id="PS50111">
    <property type="entry name" value="CHEMOTAXIS_TRANSDUC_2"/>
    <property type="match status" value="1"/>
</dbReference>
<evidence type="ECO:0000313" key="6">
    <source>
        <dbReference type="EMBL" id="RON63119.1"/>
    </source>
</evidence>
<dbReference type="Gene3D" id="3.30.450.20">
    <property type="entry name" value="PAS domain"/>
    <property type="match status" value="2"/>
</dbReference>
<feature type="domain" description="Methyl-accepting transducer" evidence="3">
    <location>
        <begin position="265"/>
        <end position="438"/>
    </location>
</feature>
<dbReference type="InterPro" id="IPR013655">
    <property type="entry name" value="PAS_fold_3"/>
</dbReference>
<dbReference type="PANTHER" id="PTHR24422:SF10">
    <property type="entry name" value="CHEMOTAXIS PROTEIN METHYLTRANSFERASE 2"/>
    <property type="match status" value="1"/>
</dbReference>
<dbReference type="PRINTS" id="PR00260">
    <property type="entry name" value="CHEMTRNSDUCR"/>
</dbReference>
<feature type="domain" description="PAS" evidence="4">
    <location>
        <begin position="16"/>
        <end position="63"/>
    </location>
</feature>
<dbReference type="InterPro" id="IPR004089">
    <property type="entry name" value="MCPsignal_dom"/>
</dbReference>
<dbReference type="Proteomes" id="UP000285757">
    <property type="component" value="Unassembled WGS sequence"/>
</dbReference>
<dbReference type="Gene3D" id="1.10.287.950">
    <property type="entry name" value="Methyl-accepting chemotaxis protein"/>
    <property type="match status" value="1"/>
</dbReference>
<dbReference type="SMART" id="SM00283">
    <property type="entry name" value="MA"/>
    <property type="match status" value="1"/>
</dbReference>
<gene>
    <name evidence="6" type="ORF">BK671_22375</name>
</gene>
<reference evidence="6 7" key="1">
    <citation type="submission" date="2016-10" db="EMBL/GenBank/DDBJ databases">
        <title>Comparative genome analysis of multiple Pseudomonas spp. focuses on biocontrol and plant growth promoting traits.</title>
        <authorList>
            <person name="Tao X.-Y."/>
            <person name="Taylor C.G."/>
        </authorList>
    </citation>
    <scope>NUCLEOTIDE SEQUENCE [LARGE SCALE GENOMIC DNA]</scope>
    <source>
        <strain evidence="6 7">24D3</strain>
    </source>
</reference>
<dbReference type="GO" id="GO:0007165">
    <property type="term" value="P:signal transduction"/>
    <property type="evidence" value="ECO:0007669"/>
    <property type="project" value="UniProtKB-KW"/>
</dbReference>
<comment type="caution">
    <text evidence="6">The sequence shown here is derived from an EMBL/GenBank/DDBJ whole genome shotgun (WGS) entry which is preliminary data.</text>
</comment>
<dbReference type="InterPro" id="IPR000014">
    <property type="entry name" value="PAS"/>
</dbReference>
<dbReference type="InterPro" id="IPR001610">
    <property type="entry name" value="PAC"/>
</dbReference>
<protein>
    <submittedName>
        <fullName evidence="6">Pili assembly chaperone</fullName>
    </submittedName>
</protein>
<evidence type="ECO:0000259" key="4">
    <source>
        <dbReference type="PROSITE" id="PS50112"/>
    </source>
</evidence>
<dbReference type="InterPro" id="IPR050903">
    <property type="entry name" value="Bact_Chemotaxis_MeTrfase"/>
</dbReference>
<evidence type="ECO:0000313" key="7">
    <source>
        <dbReference type="Proteomes" id="UP000285757"/>
    </source>
</evidence>
<dbReference type="CDD" id="cd11386">
    <property type="entry name" value="MCP_signal"/>
    <property type="match status" value="1"/>
</dbReference>
<dbReference type="PROSITE" id="PS50112">
    <property type="entry name" value="PAS"/>
    <property type="match status" value="1"/>
</dbReference>
<dbReference type="InterPro" id="IPR035965">
    <property type="entry name" value="PAS-like_dom_sf"/>
</dbReference>
<keyword evidence="1 2" id="KW-0807">Transducer</keyword>
<dbReference type="GO" id="GO:0004888">
    <property type="term" value="F:transmembrane signaling receptor activity"/>
    <property type="evidence" value="ECO:0007669"/>
    <property type="project" value="InterPro"/>
</dbReference>
<dbReference type="SMART" id="SM00086">
    <property type="entry name" value="PAC"/>
    <property type="match status" value="2"/>
</dbReference>
<dbReference type="Pfam" id="PF00015">
    <property type="entry name" value="MCPsignal"/>
    <property type="match status" value="1"/>
</dbReference>
<evidence type="ECO:0000259" key="5">
    <source>
        <dbReference type="PROSITE" id="PS50113"/>
    </source>
</evidence>
<dbReference type="NCBIfam" id="TIGR00229">
    <property type="entry name" value="sensory_box"/>
    <property type="match status" value="2"/>
</dbReference>
<proteinExistence type="predicted"/>
<dbReference type="EMBL" id="MOBU01000018">
    <property type="protein sequence ID" value="RON63119.1"/>
    <property type="molecule type" value="Genomic_DNA"/>
</dbReference>
<evidence type="ECO:0000256" key="1">
    <source>
        <dbReference type="ARBA" id="ARBA00023224"/>
    </source>
</evidence>
<dbReference type="PROSITE" id="PS50113">
    <property type="entry name" value="PAC"/>
    <property type="match status" value="2"/>
</dbReference>
<name>A0A423L495_PSEFL</name>
<dbReference type="GO" id="GO:0006935">
    <property type="term" value="P:chemotaxis"/>
    <property type="evidence" value="ECO:0007669"/>
    <property type="project" value="InterPro"/>
</dbReference>
<dbReference type="AlphaFoldDB" id="A0A423L495"/>
<sequence>MFGTQYKAELQKVKTQADDLARLLSAISHTMANIEFSPNGVILEANPLFLNTMGYSLDEIVGKHHRMFCEDSFVSSPQYQSFWSRLEKGDSVSDKYLRLAKGGRRVWIEASYIPVKNEQGQVTKVVKVAIDITRQVEESQRHNSMINAINRSMAVIEFTSNGHVVDANENFLQAMGYDLASIKGKHHSIFCEPGVSNSDAYRDFWKNLNAGRYNSGVFKRVSRHGQVIWLRATYNPLYDSLGNLSGVIKYASNITEQILKREAETASAAVAFEVAKETDVSAIQGAETVAQTINEVQGIASELSTASEKINALSSQSEKIGSIVQVIRSIADQTNLLALNAAIEAARAGEHGRGFAVVADEVRNLAARTSEATVEITEVVNLNNELCRDAVSGMGTSMTRVSNGVSLASAAGEVMEKIREEAQRVLQAIEQFSVAVKD</sequence>
<dbReference type="InterPro" id="IPR004090">
    <property type="entry name" value="Chemotax_Me-accpt_rcpt"/>
</dbReference>
<evidence type="ECO:0000256" key="2">
    <source>
        <dbReference type="PROSITE-ProRule" id="PRU00284"/>
    </source>
</evidence>
<dbReference type="Pfam" id="PF08447">
    <property type="entry name" value="PAS_3"/>
    <property type="match status" value="2"/>
</dbReference>
<dbReference type="PANTHER" id="PTHR24422">
    <property type="entry name" value="CHEMOTAXIS PROTEIN METHYLTRANSFERASE"/>
    <property type="match status" value="1"/>
</dbReference>
<accession>A0A423L495</accession>
<feature type="domain" description="PAC" evidence="5">
    <location>
        <begin position="214"/>
        <end position="266"/>
    </location>
</feature>
<organism evidence="6 7">
    <name type="scientific">Pseudomonas fluorescens</name>
    <dbReference type="NCBI Taxonomy" id="294"/>
    <lineage>
        <taxon>Bacteria</taxon>
        <taxon>Pseudomonadati</taxon>
        <taxon>Pseudomonadota</taxon>
        <taxon>Gammaproteobacteria</taxon>
        <taxon>Pseudomonadales</taxon>
        <taxon>Pseudomonadaceae</taxon>
        <taxon>Pseudomonas</taxon>
    </lineage>
</organism>
<dbReference type="GO" id="GO:0016020">
    <property type="term" value="C:membrane"/>
    <property type="evidence" value="ECO:0007669"/>
    <property type="project" value="InterPro"/>
</dbReference>